<accession>A0AAV5GJM7</accession>
<reference evidence="2 3" key="1">
    <citation type="submission" date="2021-12" db="EMBL/GenBank/DDBJ databases">
        <title>High titer production of polyol ester of fatty acids by Rhodotorula paludigena BS15 towards product separation-free biomass refinery.</title>
        <authorList>
            <person name="Mano J."/>
            <person name="Ono H."/>
            <person name="Tanaka T."/>
            <person name="Naito K."/>
            <person name="Sushida H."/>
            <person name="Ike M."/>
            <person name="Tokuyasu K."/>
            <person name="Kitaoka M."/>
        </authorList>
    </citation>
    <scope>NUCLEOTIDE SEQUENCE [LARGE SCALE GENOMIC DNA]</scope>
    <source>
        <strain evidence="2 3">BS15</strain>
    </source>
</reference>
<feature type="compositionally biased region" description="Gly residues" evidence="1">
    <location>
        <begin position="150"/>
        <end position="166"/>
    </location>
</feature>
<dbReference type="AlphaFoldDB" id="A0AAV5GJM7"/>
<organism evidence="2 3">
    <name type="scientific">Rhodotorula paludigena</name>
    <dbReference type="NCBI Taxonomy" id="86838"/>
    <lineage>
        <taxon>Eukaryota</taxon>
        <taxon>Fungi</taxon>
        <taxon>Dikarya</taxon>
        <taxon>Basidiomycota</taxon>
        <taxon>Pucciniomycotina</taxon>
        <taxon>Microbotryomycetes</taxon>
        <taxon>Sporidiobolales</taxon>
        <taxon>Sporidiobolaceae</taxon>
        <taxon>Rhodotorula</taxon>
    </lineage>
</organism>
<comment type="caution">
    <text evidence="2">The sequence shown here is derived from an EMBL/GenBank/DDBJ whole genome shotgun (WGS) entry which is preliminary data.</text>
</comment>
<dbReference type="Proteomes" id="UP001342314">
    <property type="component" value="Unassembled WGS sequence"/>
</dbReference>
<protein>
    <submittedName>
        <fullName evidence="2">Uncharacterized protein</fullName>
    </submittedName>
</protein>
<feature type="compositionally biased region" description="Low complexity" evidence="1">
    <location>
        <begin position="1"/>
        <end position="14"/>
    </location>
</feature>
<dbReference type="EMBL" id="BQKY01000004">
    <property type="protein sequence ID" value="GJN88883.1"/>
    <property type="molecule type" value="Genomic_DNA"/>
</dbReference>
<feature type="region of interest" description="Disordered" evidence="1">
    <location>
        <begin position="110"/>
        <end position="177"/>
    </location>
</feature>
<evidence type="ECO:0000256" key="1">
    <source>
        <dbReference type="SAM" id="MobiDB-lite"/>
    </source>
</evidence>
<feature type="compositionally biased region" description="Pro residues" evidence="1">
    <location>
        <begin position="15"/>
        <end position="37"/>
    </location>
</feature>
<keyword evidence="3" id="KW-1185">Reference proteome</keyword>
<evidence type="ECO:0000313" key="3">
    <source>
        <dbReference type="Proteomes" id="UP001342314"/>
    </source>
</evidence>
<gene>
    <name evidence="2" type="ORF">Rhopal_001854-T1</name>
</gene>
<feature type="region of interest" description="Disordered" evidence="1">
    <location>
        <begin position="1"/>
        <end position="51"/>
    </location>
</feature>
<proteinExistence type="predicted"/>
<evidence type="ECO:0000313" key="2">
    <source>
        <dbReference type="EMBL" id="GJN88883.1"/>
    </source>
</evidence>
<sequence length="177" mass="17727">MAAPAAAPHVVAAEAPPPPPPAPVPAVPSPAPAPAPGGPASEAELRGAPSSAFDVELSEASRAADAASKWNSLLTWARTARLAGQGGASTGWDFATGMYHVPRDSAEYTAGVQRAPVDPAAPPPQLTLQSSGPLSSHNPDMPSDDESGLGMSGGVGRSGAGDGGWTESGRPRRRVNR</sequence>
<feature type="compositionally biased region" description="Polar residues" evidence="1">
    <location>
        <begin position="126"/>
        <end position="138"/>
    </location>
</feature>
<name>A0AAV5GJM7_9BASI</name>